<dbReference type="SUPFAM" id="SSF69819">
    <property type="entry name" value="MTH1598-like"/>
    <property type="match status" value="1"/>
</dbReference>
<keyword evidence="4 5" id="KW-0106">Calcium</keyword>
<evidence type="ECO:0000256" key="1">
    <source>
        <dbReference type="ARBA" id="ARBA00007963"/>
    </source>
</evidence>
<dbReference type="PANTHER" id="PTHR12682:SF11">
    <property type="entry name" value="PROTEIN ARCHEASE"/>
    <property type="match status" value="1"/>
</dbReference>
<dbReference type="RefSeq" id="WP_013826338.1">
    <property type="nucleotide sequence ID" value="NC_015574.1"/>
</dbReference>
<dbReference type="GeneID" id="10669338"/>
<feature type="binding site" evidence="5">
    <location>
        <position position="21"/>
    </location>
    <ligand>
        <name>Ca(2+)</name>
        <dbReference type="ChEBI" id="CHEBI:29108"/>
    </ligand>
</feature>
<comment type="similarity">
    <text evidence="1 5">Belongs to the archease family.</text>
</comment>
<evidence type="ECO:0000256" key="2">
    <source>
        <dbReference type="ARBA" id="ARBA00022694"/>
    </source>
</evidence>
<dbReference type="Gene3D" id="3.55.10.10">
    <property type="entry name" value="Archease domain"/>
    <property type="match status" value="1"/>
</dbReference>
<sequence length="153" mass="17563">MEIQNIDHSNLKFEFFDVTADVGYTAYGNTLSEAFGNAALAMFEVITDTSKVKPKITKHLKVESEDEKALLYDWLSELLFVHDTEYLVFSDFEVKIENIIKKGETLFILEASASGEEFNREVHESRDEVKAVTYHMMNIKKENGCEVRVILDI</sequence>
<reference evidence="7 8" key="1">
    <citation type="journal article" date="2014" name="Int. J. Syst. Evol. Microbiol.">
        <title>Methanobacterium paludis sp. nov. and a novel strain of Methanobacterium lacus isolated from northern peatlands.</title>
        <authorList>
            <person name="Cadillo-Quiroz H."/>
            <person name="Brauer S.L."/>
            <person name="Goodson N."/>
            <person name="Yavitt J.B."/>
            <person name="Zinder S.H."/>
        </authorList>
    </citation>
    <scope>NUCLEOTIDE SEQUENCE [LARGE SCALE GENOMIC DNA]</scope>
    <source>
        <strain evidence="8">DSM 25820 / JCM 18151 / SWAN1</strain>
    </source>
</reference>
<dbReference type="NCBIfam" id="NF001617">
    <property type="entry name" value="PRK00407.1"/>
    <property type="match status" value="1"/>
</dbReference>
<dbReference type="STRING" id="868131.MSWAN_1828"/>
<proteinExistence type="inferred from homology"/>
<dbReference type="Pfam" id="PF01951">
    <property type="entry name" value="Archease"/>
    <property type="match status" value="1"/>
</dbReference>
<dbReference type="KEGG" id="mew:MSWAN_1828"/>
<dbReference type="GO" id="GO:0005509">
    <property type="term" value="F:calcium ion binding"/>
    <property type="evidence" value="ECO:0007669"/>
    <property type="project" value="UniProtKB-UniRule"/>
</dbReference>
<dbReference type="HAMAP" id="MF_01222">
    <property type="entry name" value="Archease_arch"/>
    <property type="match status" value="1"/>
</dbReference>
<evidence type="ECO:0000313" key="7">
    <source>
        <dbReference type="EMBL" id="AEG18839.1"/>
    </source>
</evidence>
<keyword evidence="2 5" id="KW-0819">tRNA processing</keyword>
<name>F6D4W8_METPW</name>
<dbReference type="PANTHER" id="PTHR12682">
    <property type="entry name" value="ARCHEASE"/>
    <property type="match status" value="1"/>
</dbReference>
<dbReference type="EMBL" id="CP002772">
    <property type="protein sequence ID" value="AEG18839.1"/>
    <property type="molecule type" value="Genomic_DNA"/>
</dbReference>
<keyword evidence="8" id="KW-1185">Reference proteome</keyword>
<dbReference type="InterPro" id="IPR022952">
    <property type="entry name" value="Archease_arc"/>
</dbReference>
<feature type="domain" description="Archease" evidence="6">
    <location>
        <begin position="13"/>
        <end position="153"/>
    </location>
</feature>
<dbReference type="Proteomes" id="UP000009231">
    <property type="component" value="Chromosome"/>
</dbReference>
<gene>
    <name evidence="7" type="ordered locus">MSWAN_1828</name>
</gene>
<dbReference type="HOGENOM" id="CLU_111362_3_0_2"/>
<evidence type="ECO:0000259" key="6">
    <source>
        <dbReference type="Pfam" id="PF01951"/>
    </source>
</evidence>
<dbReference type="InterPro" id="IPR036820">
    <property type="entry name" value="Archease_dom_sf"/>
</dbReference>
<dbReference type="InterPro" id="IPR023572">
    <property type="entry name" value="Archease_dom"/>
</dbReference>
<comment type="function">
    <text evidence="5">Activates the tRNA-splicing ligase complex by facilitating the enzymatic turnover of catalytic subunit RtcB. Acts by promoting the guanylylation of RtcB, a key intermediate step in tRNA ligation. Can also alter the NTP specificity of RtcB such that ATP, dGTP or ITP is used efficiently.</text>
</comment>
<evidence type="ECO:0000313" key="8">
    <source>
        <dbReference type="Proteomes" id="UP000009231"/>
    </source>
</evidence>
<dbReference type="eggNOG" id="arCOG04055">
    <property type="taxonomic scope" value="Archaea"/>
</dbReference>
<dbReference type="AlphaFoldDB" id="F6D4W8"/>
<dbReference type="GO" id="GO:0006388">
    <property type="term" value="P:tRNA splicing, via endonucleolytic cleavage and ligation"/>
    <property type="evidence" value="ECO:0007669"/>
    <property type="project" value="UniProtKB-UniRule"/>
</dbReference>
<organism evidence="7 8">
    <name type="scientific">Methanobacterium paludis (strain DSM 25820 / JCM 18151 / SWAN1)</name>
    <dbReference type="NCBI Taxonomy" id="868131"/>
    <lineage>
        <taxon>Archaea</taxon>
        <taxon>Methanobacteriati</taxon>
        <taxon>Methanobacteriota</taxon>
        <taxon>Methanomada group</taxon>
        <taxon>Methanobacteria</taxon>
        <taxon>Methanobacteriales</taxon>
        <taxon>Methanobacteriaceae</taxon>
        <taxon>Methanobacterium</taxon>
    </lineage>
</organism>
<evidence type="ECO:0000256" key="3">
    <source>
        <dbReference type="ARBA" id="ARBA00022723"/>
    </source>
</evidence>
<keyword evidence="3 5" id="KW-0479">Metal-binding</keyword>
<evidence type="ECO:0000256" key="5">
    <source>
        <dbReference type="HAMAP-Rule" id="MF_01222"/>
    </source>
</evidence>
<feature type="binding site" evidence="5">
    <location>
        <position position="152"/>
    </location>
    <ligand>
        <name>Ca(2+)</name>
        <dbReference type="ChEBI" id="CHEBI:29108"/>
    </ligand>
</feature>
<dbReference type="InterPro" id="IPR002804">
    <property type="entry name" value="Archease"/>
</dbReference>
<accession>F6D4W8</accession>
<evidence type="ECO:0000256" key="4">
    <source>
        <dbReference type="ARBA" id="ARBA00022837"/>
    </source>
</evidence>
<protein>
    <recommendedName>
        <fullName evidence="5">Protein archease</fullName>
    </recommendedName>
</protein>
<feature type="binding site" evidence="5">
    <location>
        <position position="153"/>
    </location>
    <ligand>
        <name>Ca(2+)</name>
        <dbReference type="ChEBI" id="CHEBI:29108"/>
    </ligand>
</feature>